<name>A0A2T6ZP54_TUBBO</name>
<evidence type="ECO:0000313" key="3">
    <source>
        <dbReference type="Proteomes" id="UP000244722"/>
    </source>
</evidence>
<feature type="compositionally biased region" description="Low complexity" evidence="1">
    <location>
        <begin position="1"/>
        <end position="16"/>
    </location>
</feature>
<comment type="caution">
    <text evidence="2">The sequence shown here is derived from an EMBL/GenBank/DDBJ whole genome shotgun (WGS) entry which is preliminary data.</text>
</comment>
<evidence type="ECO:0000313" key="2">
    <source>
        <dbReference type="EMBL" id="PUU77270.1"/>
    </source>
</evidence>
<sequence length="224" mass="25114">MSSSSNSNSNQQSNVPPSTPHQDTDSTDQTPTTPTLTTQNFPTSPTTAFPTPPPSLSANPQSPLDQFFSRYPTFTPTPTTVPPPANWSIHHDFAQLSEHKKWIPGSRPQSRANTRFRQALIDEFNHMFGMNDSDLENWQRLCRVVGVPEERIPGSITQCRKTLSTIHVNLIDLIETRYVGRGIPQRFPTLAALGKYTRDTGKFFPREAKSGGILGRLLRELNRE</sequence>
<dbReference type="EMBL" id="NESQ01000157">
    <property type="protein sequence ID" value="PUU77270.1"/>
    <property type="molecule type" value="Genomic_DNA"/>
</dbReference>
<evidence type="ECO:0000256" key="1">
    <source>
        <dbReference type="SAM" id="MobiDB-lite"/>
    </source>
</evidence>
<dbReference type="AlphaFoldDB" id="A0A2T6ZP54"/>
<dbReference type="PANTHER" id="PTHR38846:SF1">
    <property type="entry name" value="C3H1-TYPE DOMAIN-CONTAINING PROTEIN"/>
    <property type="match status" value="1"/>
</dbReference>
<dbReference type="OrthoDB" id="6105938at2759"/>
<feature type="compositionally biased region" description="Low complexity" evidence="1">
    <location>
        <begin position="27"/>
        <end position="49"/>
    </location>
</feature>
<dbReference type="Proteomes" id="UP000244722">
    <property type="component" value="Unassembled WGS sequence"/>
</dbReference>
<feature type="region of interest" description="Disordered" evidence="1">
    <location>
        <begin position="1"/>
        <end position="85"/>
    </location>
</feature>
<gene>
    <name evidence="2" type="ORF">B9Z19DRAFT_987421</name>
</gene>
<protein>
    <submittedName>
        <fullName evidence="2">Uncharacterized protein</fullName>
    </submittedName>
</protein>
<keyword evidence="3" id="KW-1185">Reference proteome</keyword>
<accession>A0A2T6ZP54</accession>
<organism evidence="2 3">
    <name type="scientific">Tuber borchii</name>
    <name type="common">White truffle</name>
    <dbReference type="NCBI Taxonomy" id="42251"/>
    <lineage>
        <taxon>Eukaryota</taxon>
        <taxon>Fungi</taxon>
        <taxon>Dikarya</taxon>
        <taxon>Ascomycota</taxon>
        <taxon>Pezizomycotina</taxon>
        <taxon>Pezizomycetes</taxon>
        <taxon>Pezizales</taxon>
        <taxon>Tuberaceae</taxon>
        <taxon>Tuber</taxon>
    </lineage>
</organism>
<proteinExistence type="predicted"/>
<dbReference type="PANTHER" id="PTHR38846">
    <property type="entry name" value="C3H1-TYPE DOMAIN-CONTAINING PROTEIN"/>
    <property type="match status" value="1"/>
</dbReference>
<reference evidence="2 3" key="1">
    <citation type="submission" date="2017-04" db="EMBL/GenBank/DDBJ databases">
        <title>Draft genome sequence of Tuber borchii Vittad., a whitish edible truffle.</title>
        <authorList>
            <consortium name="DOE Joint Genome Institute"/>
            <person name="Murat C."/>
            <person name="Kuo A."/>
            <person name="Barry K.W."/>
            <person name="Clum A."/>
            <person name="Dockter R.B."/>
            <person name="Fauchery L."/>
            <person name="Iotti M."/>
            <person name="Kohler A."/>
            <person name="Labutti K."/>
            <person name="Lindquist E.A."/>
            <person name="Lipzen A."/>
            <person name="Ohm R.A."/>
            <person name="Wang M."/>
            <person name="Grigoriev I.V."/>
            <person name="Zambonelli A."/>
            <person name="Martin F.M."/>
        </authorList>
    </citation>
    <scope>NUCLEOTIDE SEQUENCE [LARGE SCALE GENOMIC DNA]</scope>
    <source>
        <strain evidence="2 3">Tbo3840</strain>
    </source>
</reference>